<name>A0A838XLQ5_9ACTN</name>
<evidence type="ECO:0000313" key="8">
    <source>
        <dbReference type="EMBL" id="MBA4607874.1"/>
    </source>
</evidence>
<dbReference type="NCBIfam" id="TIGR02937">
    <property type="entry name" value="sigma70-ECF"/>
    <property type="match status" value="1"/>
</dbReference>
<dbReference type="InterPro" id="IPR007627">
    <property type="entry name" value="RNA_pol_sigma70_r2"/>
</dbReference>
<dbReference type="PANTHER" id="PTHR43133">
    <property type="entry name" value="RNA POLYMERASE ECF-TYPE SIGMA FACTO"/>
    <property type="match status" value="1"/>
</dbReference>
<dbReference type="Pfam" id="PF08281">
    <property type="entry name" value="Sigma70_r4_2"/>
    <property type="match status" value="1"/>
</dbReference>
<dbReference type="SUPFAM" id="SSF88946">
    <property type="entry name" value="Sigma2 domain of RNA polymerase sigma factors"/>
    <property type="match status" value="1"/>
</dbReference>
<dbReference type="GO" id="GO:0003677">
    <property type="term" value="F:DNA binding"/>
    <property type="evidence" value="ECO:0007669"/>
    <property type="project" value="InterPro"/>
</dbReference>
<dbReference type="Proteomes" id="UP000550354">
    <property type="component" value="Unassembled WGS sequence"/>
</dbReference>
<keyword evidence="4" id="KW-0804">Transcription</keyword>
<evidence type="ECO:0000256" key="3">
    <source>
        <dbReference type="ARBA" id="ARBA00023082"/>
    </source>
</evidence>
<dbReference type="EMBL" id="JACEOG010000001">
    <property type="protein sequence ID" value="MBA4607874.1"/>
    <property type="molecule type" value="Genomic_DNA"/>
</dbReference>
<dbReference type="PANTHER" id="PTHR43133:SF66">
    <property type="entry name" value="ECF RNA POLYMERASE SIGMA FACTOR SIGK"/>
    <property type="match status" value="1"/>
</dbReference>
<evidence type="ECO:0000259" key="7">
    <source>
        <dbReference type="Pfam" id="PF08281"/>
    </source>
</evidence>
<keyword evidence="2" id="KW-0805">Transcription regulation</keyword>
<dbReference type="InterPro" id="IPR013249">
    <property type="entry name" value="RNA_pol_sigma70_r4_t2"/>
</dbReference>
<dbReference type="AlphaFoldDB" id="A0A838XLQ5"/>
<evidence type="ECO:0000313" key="9">
    <source>
        <dbReference type="Proteomes" id="UP000550354"/>
    </source>
</evidence>
<evidence type="ECO:0000256" key="4">
    <source>
        <dbReference type="ARBA" id="ARBA00023163"/>
    </source>
</evidence>
<keyword evidence="3" id="KW-0731">Sigma factor</keyword>
<protein>
    <submittedName>
        <fullName evidence="8">RNA polymerase sigma factor</fullName>
    </submittedName>
</protein>
<evidence type="ECO:0000256" key="1">
    <source>
        <dbReference type="ARBA" id="ARBA00010641"/>
    </source>
</evidence>
<dbReference type="Pfam" id="PF04542">
    <property type="entry name" value="Sigma70_r2"/>
    <property type="match status" value="1"/>
</dbReference>
<feature type="region of interest" description="Disordered" evidence="5">
    <location>
        <begin position="90"/>
        <end position="109"/>
    </location>
</feature>
<dbReference type="InterPro" id="IPR014284">
    <property type="entry name" value="RNA_pol_sigma-70_dom"/>
</dbReference>
<dbReference type="SUPFAM" id="SSF88659">
    <property type="entry name" value="Sigma3 and sigma4 domains of RNA polymerase sigma factors"/>
    <property type="match status" value="1"/>
</dbReference>
<sequence length="190" mass="20607">MTDDALVSAAKRGEQEAWRALYVEHAGRLVAWLRIRPTGDSAAAPEDVAAEAWFVAASKIAEFEGTSSDFGGWIFGIARRISATSRRTWQRRNTRPSEGEELALEPVPDHGPDVAHQQWLRAVLAGLPPRERAAVGLIDGLGMDPHTAAEVLGISAVALRVARHRGLRRLERRPSVRASLESIPDAAPGV</sequence>
<gene>
    <name evidence="8" type="ORF">H1W00_05225</name>
</gene>
<dbReference type="Gene3D" id="1.10.10.10">
    <property type="entry name" value="Winged helix-like DNA-binding domain superfamily/Winged helix DNA-binding domain"/>
    <property type="match status" value="1"/>
</dbReference>
<dbReference type="GO" id="GO:0016987">
    <property type="term" value="F:sigma factor activity"/>
    <property type="evidence" value="ECO:0007669"/>
    <property type="project" value="UniProtKB-KW"/>
</dbReference>
<dbReference type="InterPro" id="IPR013324">
    <property type="entry name" value="RNA_pol_sigma_r3/r4-like"/>
</dbReference>
<comment type="similarity">
    <text evidence="1">Belongs to the sigma-70 factor family. ECF subfamily.</text>
</comment>
<dbReference type="InterPro" id="IPR013325">
    <property type="entry name" value="RNA_pol_sigma_r2"/>
</dbReference>
<accession>A0A838XLQ5</accession>
<evidence type="ECO:0000259" key="6">
    <source>
        <dbReference type="Pfam" id="PF04542"/>
    </source>
</evidence>
<dbReference type="RefSeq" id="WP_181754284.1">
    <property type="nucleotide sequence ID" value="NZ_JACEOG010000001.1"/>
</dbReference>
<comment type="caution">
    <text evidence="8">The sequence shown here is derived from an EMBL/GenBank/DDBJ whole genome shotgun (WGS) entry which is preliminary data.</text>
</comment>
<dbReference type="Gene3D" id="1.10.1740.10">
    <property type="match status" value="1"/>
</dbReference>
<feature type="domain" description="RNA polymerase sigma-70 region 2" evidence="6">
    <location>
        <begin position="21"/>
        <end position="88"/>
    </location>
</feature>
<dbReference type="GO" id="GO:0006352">
    <property type="term" value="P:DNA-templated transcription initiation"/>
    <property type="evidence" value="ECO:0007669"/>
    <property type="project" value="InterPro"/>
</dbReference>
<dbReference type="InterPro" id="IPR036388">
    <property type="entry name" value="WH-like_DNA-bd_sf"/>
</dbReference>
<evidence type="ECO:0000256" key="2">
    <source>
        <dbReference type="ARBA" id="ARBA00023015"/>
    </source>
</evidence>
<feature type="domain" description="RNA polymerase sigma factor 70 region 4 type 2" evidence="7">
    <location>
        <begin position="118"/>
        <end position="170"/>
    </location>
</feature>
<evidence type="ECO:0000256" key="5">
    <source>
        <dbReference type="SAM" id="MobiDB-lite"/>
    </source>
</evidence>
<proteinExistence type="inferred from homology"/>
<reference evidence="8 9" key="1">
    <citation type="submission" date="2020-07" db="EMBL/GenBank/DDBJ databases">
        <title>Draft genome and description of Aeromicrobium phoceense strain Marseille-Q0843 isolated from healthy skin swab.</title>
        <authorList>
            <person name="Boxberger M."/>
            <person name="La Scola B."/>
        </authorList>
    </citation>
    <scope>NUCLEOTIDE SEQUENCE [LARGE SCALE GENOMIC DNA]</scope>
    <source>
        <strain evidence="8 9">Marseille-Q0843</strain>
    </source>
</reference>
<dbReference type="InterPro" id="IPR039425">
    <property type="entry name" value="RNA_pol_sigma-70-like"/>
</dbReference>
<keyword evidence="9" id="KW-1185">Reference proteome</keyword>
<organism evidence="8 9">
    <name type="scientific">Aeromicrobium phoceense</name>
    <dbReference type="NCBI Taxonomy" id="2754045"/>
    <lineage>
        <taxon>Bacteria</taxon>
        <taxon>Bacillati</taxon>
        <taxon>Actinomycetota</taxon>
        <taxon>Actinomycetes</taxon>
        <taxon>Propionibacteriales</taxon>
        <taxon>Nocardioidaceae</taxon>
        <taxon>Aeromicrobium</taxon>
    </lineage>
</organism>